<protein>
    <submittedName>
        <fullName evidence="2">Orf234 protein</fullName>
    </submittedName>
</protein>
<dbReference type="AlphaFoldDB" id="A0A0C5C458"/>
<evidence type="ECO:0000259" key="1">
    <source>
        <dbReference type="Pfam" id="PF00961"/>
    </source>
</evidence>
<dbReference type="GO" id="GO:0004519">
    <property type="term" value="F:endonuclease activity"/>
    <property type="evidence" value="ECO:0007669"/>
    <property type="project" value="InterPro"/>
</dbReference>
<name>A0A0C5C458_DUNSA</name>
<reference evidence="2" key="1">
    <citation type="journal article" date="2015" name="Genome Biol. Evol.">
        <title>Massive and widespread organelle genomic expansion in the green algal genus Dunaliella.</title>
        <authorList>
            <person name="Del Vasto M."/>
            <person name="Figueroa-Martinez F."/>
            <person name="Featherston J."/>
            <person name="Gonzalez M.A."/>
            <person name="Reyes-Prieto A."/>
            <person name="Durand P.M."/>
            <person name="Smith D.R."/>
        </authorList>
    </citation>
    <scope>NUCLEOTIDE SEQUENCE</scope>
    <source>
        <strain evidence="2">CCM-UDEC 001</strain>
    </source>
</reference>
<geneLocation type="mitochondrion" evidence="2"/>
<feature type="domain" description="Homing endonuclease LAGLIDADG" evidence="1">
    <location>
        <begin position="6"/>
        <end position="82"/>
    </location>
</feature>
<proteinExistence type="predicted"/>
<keyword evidence="2" id="KW-0496">Mitochondrion</keyword>
<dbReference type="Pfam" id="PF00961">
    <property type="entry name" value="LAGLIDADG_1"/>
    <property type="match status" value="2"/>
</dbReference>
<sequence length="234" mass="27698">MQVNHWRSRILQYRLVIKLSNILENQLMLEHIQSCIGGTVRVSSDKTNVLWVVDDQIVIKRILCIFDRYPPLTSRVTLQLRFMRRCFSHNDVNIYFNERSFKYSDRSNVISHFSQSDISNYSYYPAWLSGFIEAESSFSVRNEPHTDVSSFSIGQNFDKYLIESIKIYFKAVNEVREVYHNFYRLEIYRQDTLASIYDHIHFYPLLGHKRSQALYFYSKVFAGYKSGVSSNSSK</sequence>
<dbReference type="SUPFAM" id="SSF55608">
    <property type="entry name" value="Homing endonucleases"/>
    <property type="match status" value="2"/>
</dbReference>
<dbReference type="InterPro" id="IPR027434">
    <property type="entry name" value="Homing_endonucl"/>
</dbReference>
<dbReference type="EMBL" id="KP691601">
    <property type="protein sequence ID" value="AJN90447.1"/>
    <property type="molecule type" value="Genomic_DNA"/>
</dbReference>
<dbReference type="PANTHER" id="PTHR36181">
    <property type="entry name" value="INTRON-ENCODED ENDONUCLEASE AI3-RELATED"/>
    <property type="match status" value="1"/>
</dbReference>
<dbReference type="PANTHER" id="PTHR36181:SF2">
    <property type="entry name" value="INTRON-ENCODED ENDONUCLEASE AI3-RELATED"/>
    <property type="match status" value="1"/>
</dbReference>
<dbReference type="GO" id="GO:0005739">
    <property type="term" value="C:mitochondrion"/>
    <property type="evidence" value="ECO:0007669"/>
    <property type="project" value="UniProtKB-ARBA"/>
</dbReference>
<gene>
    <name evidence="2" type="primary">orf234</name>
</gene>
<feature type="domain" description="Homing endonuclease LAGLIDADG" evidence="1">
    <location>
        <begin position="128"/>
        <end position="216"/>
    </location>
</feature>
<dbReference type="Gene3D" id="3.10.28.10">
    <property type="entry name" value="Homing endonucleases"/>
    <property type="match status" value="2"/>
</dbReference>
<evidence type="ECO:0000313" key="2">
    <source>
        <dbReference type="EMBL" id="AJN90447.1"/>
    </source>
</evidence>
<dbReference type="InterPro" id="IPR051289">
    <property type="entry name" value="LAGLIDADG_Endonuclease"/>
</dbReference>
<dbReference type="InterPro" id="IPR004860">
    <property type="entry name" value="LAGLIDADG_dom"/>
</dbReference>
<accession>A0A0C5C458</accession>
<organism evidence="2">
    <name type="scientific">Dunaliella salina</name>
    <name type="common">Green alga</name>
    <name type="synonym">Protococcus salinus</name>
    <dbReference type="NCBI Taxonomy" id="3046"/>
    <lineage>
        <taxon>Eukaryota</taxon>
        <taxon>Viridiplantae</taxon>
        <taxon>Chlorophyta</taxon>
        <taxon>core chlorophytes</taxon>
        <taxon>Chlorophyceae</taxon>
        <taxon>CS clade</taxon>
        <taxon>Chlamydomonadales</taxon>
        <taxon>Dunaliellaceae</taxon>
        <taxon>Dunaliella</taxon>
    </lineage>
</organism>